<dbReference type="OrthoDB" id="275495at2157"/>
<accession>L9ZP47</accession>
<name>L9ZP47_9EURY</name>
<dbReference type="Proteomes" id="UP000011519">
    <property type="component" value="Unassembled WGS sequence"/>
</dbReference>
<dbReference type="Pfam" id="PF26508">
    <property type="entry name" value="DUF8170"/>
    <property type="match status" value="1"/>
</dbReference>
<dbReference type="PATRIC" id="fig|1227493.4.peg.3641"/>
<evidence type="ECO:0000313" key="1">
    <source>
        <dbReference type="EMBL" id="ELY87836.1"/>
    </source>
</evidence>
<dbReference type="InterPro" id="IPR058483">
    <property type="entry name" value="DUF8170"/>
</dbReference>
<comment type="caution">
    <text evidence="1">The sequence shown here is derived from an EMBL/GenBank/DDBJ whole genome shotgun (WGS) entry which is preliminary data.</text>
</comment>
<proteinExistence type="predicted"/>
<protein>
    <submittedName>
        <fullName evidence="1">Uncharacterized protein</fullName>
    </submittedName>
</protein>
<gene>
    <name evidence="1" type="ORF">C483_18103</name>
</gene>
<keyword evidence="2" id="KW-1185">Reference proteome</keyword>
<reference evidence="1 2" key="1">
    <citation type="journal article" date="2014" name="PLoS Genet.">
        <title>Phylogenetically driven sequencing of extremely halophilic archaea reveals strategies for static and dynamic osmo-response.</title>
        <authorList>
            <person name="Becker E.A."/>
            <person name="Seitzer P.M."/>
            <person name="Tritt A."/>
            <person name="Larsen D."/>
            <person name="Krusor M."/>
            <person name="Yao A.I."/>
            <person name="Wu D."/>
            <person name="Madern D."/>
            <person name="Eisen J.A."/>
            <person name="Darling A.E."/>
            <person name="Facciotti M.T."/>
        </authorList>
    </citation>
    <scope>NUCLEOTIDE SEQUENCE [LARGE SCALE GENOMIC DNA]</scope>
    <source>
        <strain evidence="1 2">JCM 10989</strain>
    </source>
</reference>
<dbReference type="RefSeq" id="WP_006654750.1">
    <property type="nucleotide sequence ID" value="NZ_AOIM01000041.1"/>
</dbReference>
<organism evidence="1 2">
    <name type="scientific">Natrialba hulunbeirensis JCM 10989</name>
    <dbReference type="NCBI Taxonomy" id="1227493"/>
    <lineage>
        <taxon>Archaea</taxon>
        <taxon>Methanobacteriati</taxon>
        <taxon>Methanobacteriota</taxon>
        <taxon>Stenosarchaea group</taxon>
        <taxon>Halobacteria</taxon>
        <taxon>Halobacteriales</taxon>
        <taxon>Natrialbaceae</taxon>
        <taxon>Natrialba</taxon>
    </lineage>
</organism>
<sequence>MTNTEPPVPESVLTSARERLEQEELTLADNEAILHSLSELTPVYENERSYFVLGSYDRDPIRRLNLVVDRLNRRPDAYAFRMVDVRGEWENGIQKFCLIADLVTHVVGIAEKEPSDFLVEQGLLAGTTEFFEKSYVLKREYPDTEEDHPFGWMQDGVFELLESEGRLHRWETEPELAEAAEALP</sequence>
<evidence type="ECO:0000313" key="2">
    <source>
        <dbReference type="Proteomes" id="UP000011519"/>
    </source>
</evidence>
<dbReference type="EMBL" id="AOIM01000041">
    <property type="protein sequence ID" value="ELY87836.1"/>
    <property type="molecule type" value="Genomic_DNA"/>
</dbReference>
<dbReference type="AlphaFoldDB" id="L9ZP47"/>